<dbReference type="AlphaFoldDB" id="A0A6J4VII2"/>
<accession>A0A6J4VII2</accession>
<gene>
    <name evidence="1" type="ORF">AVDCRST_MAG86-2054</name>
</gene>
<evidence type="ECO:0008006" key="2">
    <source>
        <dbReference type="Google" id="ProtNLM"/>
    </source>
</evidence>
<protein>
    <recommendedName>
        <fullName evidence="2">Methyltransferase domain-containing protein</fullName>
    </recommendedName>
</protein>
<reference evidence="1" key="1">
    <citation type="submission" date="2020-02" db="EMBL/GenBank/DDBJ databases">
        <authorList>
            <person name="Meier V. D."/>
        </authorList>
    </citation>
    <scope>NUCLEOTIDE SEQUENCE</scope>
    <source>
        <strain evidence="1">AVDCRST_MAG86</strain>
    </source>
</reference>
<dbReference type="SUPFAM" id="SSF53335">
    <property type="entry name" value="S-adenosyl-L-methionine-dependent methyltransferases"/>
    <property type="match status" value="1"/>
</dbReference>
<dbReference type="Gene3D" id="3.40.50.150">
    <property type="entry name" value="Vaccinia Virus protein VP39"/>
    <property type="match status" value="1"/>
</dbReference>
<sequence>MLSHERTKRYYDRFAHKQDRQAFYEDPALDRLIAKAQFGSVARVFELGSGTGRLAEQLLSRHLVEHASYQGVDLSPTMVTLA</sequence>
<dbReference type="EMBL" id="CADCWP010000166">
    <property type="protein sequence ID" value="CAA9574713.1"/>
    <property type="molecule type" value="Genomic_DNA"/>
</dbReference>
<name>A0A6J4VII2_9DEIN</name>
<proteinExistence type="predicted"/>
<organism evidence="1">
    <name type="scientific">uncultured Truepera sp</name>
    <dbReference type="NCBI Taxonomy" id="543023"/>
    <lineage>
        <taxon>Bacteria</taxon>
        <taxon>Thermotogati</taxon>
        <taxon>Deinococcota</taxon>
        <taxon>Deinococci</taxon>
        <taxon>Trueperales</taxon>
        <taxon>Trueperaceae</taxon>
        <taxon>Truepera</taxon>
        <taxon>environmental samples</taxon>
    </lineage>
</organism>
<evidence type="ECO:0000313" key="1">
    <source>
        <dbReference type="EMBL" id="CAA9574713.1"/>
    </source>
</evidence>
<dbReference type="InterPro" id="IPR029063">
    <property type="entry name" value="SAM-dependent_MTases_sf"/>
</dbReference>